<dbReference type="NCBIfam" id="NF033545">
    <property type="entry name" value="transpos_IS630"/>
    <property type="match status" value="1"/>
</dbReference>
<dbReference type="Proteomes" id="UP000034954">
    <property type="component" value="Unassembled WGS sequence"/>
</dbReference>
<dbReference type="InterPro" id="IPR025959">
    <property type="entry name" value="Winged_HTH_dom"/>
</dbReference>
<dbReference type="InterPro" id="IPR047655">
    <property type="entry name" value="Transpos_IS630-like"/>
</dbReference>
<evidence type="ECO:0000313" key="4">
    <source>
        <dbReference type="EMBL" id="KKO17876.1"/>
    </source>
</evidence>
<dbReference type="GO" id="GO:0003676">
    <property type="term" value="F:nucleic acid binding"/>
    <property type="evidence" value="ECO:0007669"/>
    <property type="project" value="InterPro"/>
</dbReference>
<feature type="domain" description="Tc1-like transposase DDE" evidence="1">
    <location>
        <begin position="168"/>
        <end position="309"/>
    </location>
</feature>
<evidence type="ECO:0000259" key="1">
    <source>
        <dbReference type="Pfam" id="PF13358"/>
    </source>
</evidence>
<organism evidence="4 5">
    <name type="scientific">Candidatus Brocadia fulgida</name>
    <dbReference type="NCBI Taxonomy" id="380242"/>
    <lineage>
        <taxon>Bacteria</taxon>
        <taxon>Pseudomonadati</taxon>
        <taxon>Planctomycetota</taxon>
        <taxon>Candidatus Brocadiia</taxon>
        <taxon>Candidatus Brocadiales</taxon>
        <taxon>Candidatus Brocadiaceae</taxon>
        <taxon>Candidatus Brocadia</taxon>
    </lineage>
</organism>
<dbReference type="Pfam" id="PF13518">
    <property type="entry name" value="HTH_28"/>
    <property type="match status" value="1"/>
</dbReference>
<accession>A0A0M2USB3</accession>
<dbReference type="AlphaFoldDB" id="A0A0M2USB3"/>
<feature type="domain" description="Insertion element IS150 protein InsJ-like helix-turn-helix" evidence="2">
    <location>
        <begin position="17"/>
        <end position="67"/>
    </location>
</feature>
<comment type="caution">
    <text evidence="4">The sequence shown here is derived from an EMBL/GenBank/DDBJ whole genome shotgun (WGS) entry which is preliminary data.</text>
</comment>
<feature type="domain" description="Winged helix-turn helix" evidence="3">
    <location>
        <begin position="96"/>
        <end position="151"/>
    </location>
</feature>
<dbReference type="SUPFAM" id="SSF46689">
    <property type="entry name" value="Homeodomain-like"/>
    <property type="match status" value="1"/>
</dbReference>
<reference evidence="4 5" key="1">
    <citation type="journal article" date="2013" name="BMC Microbiol.">
        <title>Identification of the type II cytochrome c maturation pathway in anammox bacteria by comparative genomics.</title>
        <authorList>
            <person name="Ferousi C."/>
            <person name="Speth D.R."/>
            <person name="Reimann J."/>
            <person name="Op den Camp H.J."/>
            <person name="Allen J.W."/>
            <person name="Keltjens J.T."/>
            <person name="Jetten M.S."/>
        </authorList>
    </citation>
    <scope>NUCLEOTIDE SEQUENCE [LARGE SCALE GENOMIC DNA]</scope>
    <source>
        <strain evidence="4">RU1</strain>
    </source>
</reference>
<proteinExistence type="predicted"/>
<dbReference type="InterPro" id="IPR009057">
    <property type="entry name" value="Homeodomain-like_sf"/>
</dbReference>
<dbReference type="PANTHER" id="PTHR46564:SF1">
    <property type="entry name" value="TRANSPOSASE"/>
    <property type="match status" value="1"/>
</dbReference>
<keyword evidence="5" id="KW-1185">Reference proteome</keyword>
<protein>
    <recommendedName>
        <fullName evidence="6">Transposase</fullName>
    </recommendedName>
</protein>
<name>A0A0M2USB3_9BACT</name>
<dbReference type="Pfam" id="PF13358">
    <property type="entry name" value="DDE_3"/>
    <property type="match status" value="1"/>
</dbReference>
<dbReference type="InterPro" id="IPR038717">
    <property type="entry name" value="Tc1-like_DDE_dom"/>
</dbReference>
<dbReference type="PANTHER" id="PTHR46564">
    <property type="entry name" value="TRANSPOSASE"/>
    <property type="match status" value="1"/>
</dbReference>
<dbReference type="EMBL" id="LAQJ01000314">
    <property type="protein sequence ID" value="KKO17876.1"/>
    <property type="molecule type" value="Genomic_DNA"/>
</dbReference>
<dbReference type="InterPro" id="IPR036397">
    <property type="entry name" value="RNaseH_sf"/>
</dbReference>
<dbReference type="Gene3D" id="3.30.420.10">
    <property type="entry name" value="Ribonuclease H-like superfamily/Ribonuclease H"/>
    <property type="match status" value="1"/>
</dbReference>
<evidence type="ECO:0000259" key="2">
    <source>
        <dbReference type="Pfam" id="PF13518"/>
    </source>
</evidence>
<dbReference type="InterPro" id="IPR055247">
    <property type="entry name" value="InsJ-like_HTH"/>
</dbReference>
<evidence type="ECO:0000259" key="3">
    <source>
        <dbReference type="Pfam" id="PF13592"/>
    </source>
</evidence>
<evidence type="ECO:0000313" key="5">
    <source>
        <dbReference type="Proteomes" id="UP000034954"/>
    </source>
</evidence>
<gene>
    <name evidence="4" type="ORF">BROFUL_03441</name>
</gene>
<dbReference type="Pfam" id="PF13592">
    <property type="entry name" value="HTH_33"/>
    <property type="match status" value="1"/>
</dbReference>
<evidence type="ECO:0008006" key="6">
    <source>
        <dbReference type="Google" id="ProtNLM"/>
    </source>
</evidence>
<sequence>MKDDGRKLSREVLESYRIRAITLRDKMHYSVKEIGEIFGIKYESVSRWFSQYRRGGIEALKERKAKGKARIVNADDLRWLQSVLQNVATKYGFSTPLWTGTYVRILFRRERKVNLDRSTIWRYLVRLGLSFQKPEKRYSQQDMDLVKTWISKEWPEIQKWAQKNRAIIYFEDESGVSLAPVIGKTWAPIGETPVVRVTGKRGGVLAMSAISPSGRMCFRLEKRKVNAQVLMEFLNQISVQHPRRKVAVIMDQAPCHVAKRIKALNEGSSKLRVFHLPPYSPDLNPDEKVWRHMKHVTLKNHQAQDKKQLGRLVIGALRKIQKNPELTKKFFENYLT</sequence>